<accession>A0A5Q2MK03</accession>
<keyword evidence="3" id="KW-1185">Reference proteome</keyword>
<proteinExistence type="predicted"/>
<protein>
    <submittedName>
        <fullName evidence="2">Uncharacterized protein</fullName>
    </submittedName>
</protein>
<evidence type="ECO:0000313" key="2">
    <source>
        <dbReference type="EMBL" id="QGG41386.1"/>
    </source>
</evidence>
<dbReference type="EMBL" id="CP045737">
    <property type="protein sequence ID" value="QGG41386.1"/>
    <property type="molecule type" value="Genomic_DNA"/>
</dbReference>
<dbReference type="KEGG" id="aef:GEV26_08440"/>
<sequence length="170" mass="17961">MTAVRLRQWAQVEEQTVRSFDALAAAYAPGAADAVEPDPDLMDLGDLGEAVLTRRALRSLARATQTALIILADAASGPDDDAEDASAARAVLPWRSGSNGPTLRPSGQEECTCSNPSGESPVGPTEQKPETSMNLTPREIDKTYAATYDGTVATIEPAETLPVTQLFFLA</sequence>
<feature type="compositionally biased region" description="Polar residues" evidence="1">
    <location>
        <begin position="109"/>
        <end position="118"/>
    </location>
</feature>
<evidence type="ECO:0000256" key="1">
    <source>
        <dbReference type="SAM" id="MobiDB-lite"/>
    </source>
</evidence>
<name>A0A5Q2MK03_9ACTN</name>
<dbReference type="RefSeq" id="WP_153652654.1">
    <property type="nucleotide sequence ID" value="NZ_CP045737.1"/>
</dbReference>
<gene>
    <name evidence="2" type="ORF">GEV26_08440</name>
</gene>
<reference evidence="2 3" key="1">
    <citation type="submission" date="2019-11" db="EMBL/GenBank/DDBJ databases">
        <authorList>
            <person name="Li J."/>
        </authorList>
    </citation>
    <scope>NUCLEOTIDE SEQUENCE [LARGE SCALE GENOMIC DNA]</scope>
    <source>
        <strain evidence="2 3">MF47</strain>
    </source>
</reference>
<dbReference type="Proteomes" id="UP000392064">
    <property type="component" value="Chromosome"/>
</dbReference>
<evidence type="ECO:0000313" key="3">
    <source>
        <dbReference type="Proteomes" id="UP000392064"/>
    </source>
</evidence>
<organism evidence="2 3">
    <name type="scientific">Aeromicrobium yanjiei</name>
    <dbReference type="NCBI Taxonomy" id="2662028"/>
    <lineage>
        <taxon>Bacteria</taxon>
        <taxon>Bacillati</taxon>
        <taxon>Actinomycetota</taxon>
        <taxon>Actinomycetes</taxon>
        <taxon>Propionibacteriales</taxon>
        <taxon>Nocardioidaceae</taxon>
        <taxon>Aeromicrobium</taxon>
    </lineage>
</organism>
<feature type="region of interest" description="Disordered" evidence="1">
    <location>
        <begin position="93"/>
        <end position="139"/>
    </location>
</feature>
<dbReference type="AlphaFoldDB" id="A0A5Q2MK03"/>